<protein>
    <submittedName>
        <fullName evidence="1">Uncharacterized protein</fullName>
    </submittedName>
</protein>
<evidence type="ECO:0000313" key="1">
    <source>
        <dbReference type="EMBL" id="ASR48034.1"/>
    </source>
</evidence>
<dbReference type="AlphaFoldDB" id="A0A222WQ94"/>
<sequence>MYSFTKKATLARWALYLSGGLVRAFEKYAYRNVKGGTDQRFSVVNGQILLIASLFQHLRAETKVEVQ</sequence>
<gene>
    <name evidence="1" type="ORF">B4V02_15695</name>
</gene>
<dbReference type="KEGG" id="pkb:B4V02_15695"/>
<proteinExistence type="predicted"/>
<organism evidence="1 2">
    <name type="scientific">Paenibacillus kribbensis</name>
    <dbReference type="NCBI Taxonomy" id="172713"/>
    <lineage>
        <taxon>Bacteria</taxon>
        <taxon>Bacillati</taxon>
        <taxon>Bacillota</taxon>
        <taxon>Bacilli</taxon>
        <taxon>Bacillales</taxon>
        <taxon>Paenibacillaceae</taxon>
        <taxon>Paenibacillus</taxon>
    </lineage>
</organism>
<accession>A0A222WQ94</accession>
<dbReference type="EMBL" id="CP020028">
    <property type="protein sequence ID" value="ASR48034.1"/>
    <property type="molecule type" value="Genomic_DNA"/>
</dbReference>
<evidence type="ECO:0000313" key="2">
    <source>
        <dbReference type="Proteomes" id="UP000214666"/>
    </source>
</evidence>
<dbReference type="Proteomes" id="UP000214666">
    <property type="component" value="Chromosome"/>
</dbReference>
<name>A0A222WQ94_9BACL</name>
<reference evidence="1 2" key="1">
    <citation type="submission" date="2017-03" db="EMBL/GenBank/DDBJ databases">
        <title>Complete genome sequence of Paenibacillus Kribbensis producing bioflocculants.</title>
        <authorList>
            <person name="Lee H.-G."/>
            <person name="Oh H.-M."/>
        </authorList>
    </citation>
    <scope>NUCLEOTIDE SEQUENCE [LARGE SCALE GENOMIC DNA]</scope>
    <source>
        <strain evidence="1 2">AM49</strain>
    </source>
</reference>
<keyword evidence="2" id="KW-1185">Reference proteome</keyword>